<sequence length="116" mass="11997">MRLRTTLLAAAVSAAALALSLPTAASATEGAFTYVYDDPSGAPHLGLVVDPPSHTCVPLREVASPYLSPAHSPHNDTASVAKVFTGPFCDGASFPLRAHGGHASDRLKLRSVEFGD</sequence>
<keyword evidence="1" id="KW-0732">Signal</keyword>
<proteinExistence type="predicted"/>
<name>A0AA90K8R2_9ACTN</name>
<reference evidence="2" key="1">
    <citation type="submission" date="2023-05" db="EMBL/GenBank/DDBJ databases">
        <title>Streptantibioticus silvisoli sp. nov., acidotolerant actinomycetes 1 from pine litter.</title>
        <authorList>
            <person name="Swiecimska M."/>
            <person name="Golinska P."/>
            <person name="Sangal V."/>
            <person name="Wachnowicz B."/>
            <person name="Goodfellow M."/>
        </authorList>
    </citation>
    <scope>NUCLEOTIDE SEQUENCE</scope>
    <source>
        <strain evidence="2">SL13</strain>
    </source>
</reference>
<feature type="signal peptide" evidence="1">
    <location>
        <begin position="1"/>
        <end position="27"/>
    </location>
</feature>
<accession>A0AA90K8R2</accession>
<dbReference type="AlphaFoldDB" id="A0AA90K8R2"/>
<evidence type="ECO:0000313" key="2">
    <source>
        <dbReference type="EMBL" id="MDI5969747.1"/>
    </source>
</evidence>
<dbReference type="EMBL" id="JABXJJ020000011">
    <property type="protein sequence ID" value="MDI5969747.1"/>
    <property type="molecule type" value="Genomic_DNA"/>
</dbReference>
<evidence type="ECO:0000256" key="1">
    <source>
        <dbReference type="SAM" id="SignalP"/>
    </source>
</evidence>
<comment type="caution">
    <text evidence="2">The sequence shown here is derived from an EMBL/GenBank/DDBJ whole genome shotgun (WGS) entry which is preliminary data.</text>
</comment>
<feature type="chain" id="PRO_5041661632" evidence="1">
    <location>
        <begin position="28"/>
        <end position="116"/>
    </location>
</feature>
<organism evidence="2">
    <name type="scientific">Streptantibioticus silvisoli</name>
    <dbReference type="NCBI Taxonomy" id="2705255"/>
    <lineage>
        <taxon>Bacteria</taxon>
        <taxon>Bacillati</taxon>
        <taxon>Actinomycetota</taxon>
        <taxon>Actinomycetes</taxon>
        <taxon>Kitasatosporales</taxon>
        <taxon>Streptomycetaceae</taxon>
        <taxon>Streptantibioticus</taxon>
    </lineage>
</organism>
<dbReference type="RefSeq" id="WP_271318723.1">
    <property type="nucleotide sequence ID" value="NZ_JABXJJ020000011.1"/>
</dbReference>
<gene>
    <name evidence="2" type="ORF">POF50_010410</name>
</gene>
<protein>
    <submittedName>
        <fullName evidence="2">Uncharacterized protein</fullName>
    </submittedName>
</protein>